<keyword evidence="1" id="KW-1133">Transmembrane helix</keyword>
<proteinExistence type="predicted"/>
<dbReference type="PANTHER" id="PTHR23028">
    <property type="entry name" value="ACETYLTRANSFERASE"/>
    <property type="match status" value="1"/>
</dbReference>
<dbReference type="PANTHER" id="PTHR23028:SF53">
    <property type="entry name" value="ACYL_TRANSF_3 DOMAIN-CONTAINING PROTEIN"/>
    <property type="match status" value="1"/>
</dbReference>
<keyword evidence="1" id="KW-0812">Transmembrane</keyword>
<feature type="transmembrane region" description="Helical" evidence="1">
    <location>
        <begin position="34"/>
        <end position="56"/>
    </location>
</feature>
<feature type="domain" description="Acyltransferase 3" evidence="2">
    <location>
        <begin position="9"/>
        <end position="341"/>
    </location>
</feature>
<organism evidence="3 4">
    <name type="scientific">Flavobacterium macrobrachii</name>
    <dbReference type="NCBI Taxonomy" id="591204"/>
    <lineage>
        <taxon>Bacteria</taxon>
        <taxon>Pseudomonadati</taxon>
        <taxon>Bacteroidota</taxon>
        <taxon>Flavobacteriia</taxon>
        <taxon>Flavobacteriales</taxon>
        <taxon>Flavobacteriaceae</taxon>
        <taxon>Flavobacterium</taxon>
    </lineage>
</organism>
<keyword evidence="3" id="KW-0808">Transferase</keyword>
<dbReference type="EMBL" id="JACSOD020000472">
    <property type="protein sequence ID" value="MBM6499219.1"/>
    <property type="molecule type" value="Genomic_DNA"/>
</dbReference>
<evidence type="ECO:0000313" key="3">
    <source>
        <dbReference type="EMBL" id="MBM6499219.1"/>
    </source>
</evidence>
<keyword evidence="3" id="KW-0012">Acyltransferase</keyword>
<feature type="transmembrane region" description="Helical" evidence="1">
    <location>
        <begin position="133"/>
        <end position="151"/>
    </location>
</feature>
<dbReference type="InterPro" id="IPR050879">
    <property type="entry name" value="Acyltransferase_3"/>
</dbReference>
<dbReference type="GO" id="GO:0016746">
    <property type="term" value="F:acyltransferase activity"/>
    <property type="evidence" value="ECO:0007669"/>
    <property type="project" value="UniProtKB-KW"/>
</dbReference>
<feature type="transmembrane region" description="Helical" evidence="1">
    <location>
        <begin position="251"/>
        <end position="273"/>
    </location>
</feature>
<dbReference type="Pfam" id="PF01757">
    <property type="entry name" value="Acyl_transf_3"/>
    <property type="match status" value="1"/>
</dbReference>
<evidence type="ECO:0000259" key="2">
    <source>
        <dbReference type="Pfam" id="PF01757"/>
    </source>
</evidence>
<gene>
    <name evidence="3" type="ORF">H9X54_007880</name>
</gene>
<sequence>MLPQNRLRELDFLRGIAIILVVFRHKEVIHFIQVMGWIGVDLFFVLSGFLVSGLLFKEYKKYGSIDAKLFLIRRGFKIYPVFYLTYILYIIPRIILNKPDLKYIIFDLTFTQNYFLGWGYAYAQSWSLAVEEHFYFGLALFLWLIFNKKVFQFKVVENSISKFEVFLIFILITVLILRVISNIQFPDEKVRNTTMSHLRMDSLLFGVLISYWYYFRIDKLTFFYLSNKFKLLTLSFLMLLFTPFIDQLDSFFVKTIGFTIIYLSFGILLIHFLIDKNINNQLDNLFSIKLVNFISKIGVCSYSIYIIHTLVIFAVKFFPINNKIITFILVFVISIYAGFLIISKVENYFLDLRDKYYPKRL</sequence>
<keyword evidence="1" id="KW-0472">Membrane</keyword>
<accession>A0ABS2CW77</accession>
<protein>
    <submittedName>
        <fullName evidence="3">Acyltransferase</fullName>
    </submittedName>
</protein>
<feature type="transmembrane region" description="Helical" evidence="1">
    <location>
        <begin position="324"/>
        <end position="343"/>
    </location>
</feature>
<dbReference type="Proteomes" id="UP000759529">
    <property type="component" value="Unassembled WGS sequence"/>
</dbReference>
<feature type="transmembrane region" description="Helical" evidence="1">
    <location>
        <begin position="293"/>
        <end position="318"/>
    </location>
</feature>
<evidence type="ECO:0000313" key="4">
    <source>
        <dbReference type="Proteomes" id="UP000759529"/>
    </source>
</evidence>
<feature type="transmembrane region" description="Helical" evidence="1">
    <location>
        <begin position="200"/>
        <end position="217"/>
    </location>
</feature>
<dbReference type="InterPro" id="IPR002656">
    <property type="entry name" value="Acyl_transf_3_dom"/>
</dbReference>
<evidence type="ECO:0000256" key="1">
    <source>
        <dbReference type="SAM" id="Phobius"/>
    </source>
</evidence>
<keyword evidence="4" id="KW-1185">Reference proteome</keyword>
<name>A0ABS2CW77_9FLAO</name>
<comment type="caution">
    <text evidence="3">The sequence shown here is derived from an EMBL/GenBank/DDBJ whole genome shotgun (WGS) entry which is preliminary data.</text>
</comment>
<feature type="transmembrane region" description="Helical" evidence="1">
    <location>
        <begin position="163"/>
        <end position="180"/>
    </location>
</feature>
<dbReference type="RefSeq" id="WP_187657768.1">
    <property type="nucleotide sequence ID" value="NZ_JACSOD020000472.1"/>
</dbReference>
<reference evidence="3 4" key="1">
    <citation type="submission" date="2021-02" db="EMBL/GenBank/DDBJ databases">
        <authorList>
            <person name="Jung H.S."/>
            <person name="Chun B.H."/>
            <person name="Jeon C.O."/>
        </authorList>
    </citation>
    <scope>NUCLEOTIDE SEQUENCE [LARGE SCALE GENOMIC DNA]</scope>
    <source>
        <strain evidence="3 4">LMG 25203</strain>
    </source>
</reference>
<feature type="transmembrane region" description="Helical" evidence="1">
    <location>
        <begin position="229"/>
        <end position="245"/>
    </location>
</feature>
<feature type="transmembrane region" description="Helical" evidence="1">
    <location>
        <begin position="76"/>
        <end position="96"/>
    </location>
</feature>